<dbReference type="AlphaFoldDB" id="A0A6V8P0E3"/>
<gene>
    <name evidence="7" type="ORF">HKBW3S25_01454</name>
</gene>
<evidence type="ECO:0000256" key="2">
    <source>
        <dbReference type="ARBA" id="ARBA00022692"/>
    </source>
</evidence>
<feature type="transmembrane region" description="Helical" evidence="5">
    <location>
        <begin position="32"/>
        <end position="53"/>
    </location>
</feature>
<feature type="transmembrane region" description="Helical" evidence="5">
    <location>
        <begin position="65"/>
        <end position="86"/>
    </location>
</feature>
<dbReference type="InterPro" id="IPR035906">
    <property type="entry name" value="MetI-like_sf"/>
</dbReference>
<keyword evidence="2 5" id="KW-0812">Transmembrane</keyword>
<accession>A0A6V8P0E3</accession>
<dbReference type="CDD" id="cd06261">
    <property type="entry name" value="TM_PBP2"/>
    <property type="match status" value="1"/>
</dbReference>
<evidence type="ECO:0000256" key="4">
    <source>
        <dbReference type="ARBA" id="ARBA00023136"/>
    </source>
</evidence>
<evidence type="ECO:0000256" key="1">
    <source>
        <dbReference type="ARBA" id="ARBA00004141"/>
    </source>
</evidence>
<dbReference type="Proteomes" id="UP000543224">
    <property type="component" value="Unassembled WGS sequence"/>
</dbReference>
<keyword evidence="4 5" id="KW-0472">Membrane</keyword>
<comment type="subcellular location">
    <subcellularLocation>
        <location evidence="1">Membrane</location>
        <topology evidence="1">Multi-pass membrane protein</topology>
    </subcellularLocation>
</comment>
<evidence type="ECO:0000256" key="3">
    <source>
        <dbReference type="ARBA" id="ARBA00022989"/>
    </source>
</evidence>
<protein>
    <submittedName>
        <fullName evidence="7">Tungstate transport system permease protein</fullName>
    </submittedName>
</protein>
<evidence type="ECO:0000313" key="7">
    <source>
        <dbReference type="EMBL" id="GFP25968.1"/>
    </source>
</evidence>
<proteinExistence type="predicted"/>
<dbReference type="Gene3D" id="1.10.3720.10">
    <property type="entry name" value="MetI-like"/>
    <property type="match status" value="1"/>
</dbReference>
<organism evidence="7 8">
    <name type="scientific">Candidatus Hakubella thermalkaliphila</name>
    <dbReference type="NCBI Taxonomy" id="2754717"/>
    <lineage>
        <taxon>Bacteria</taxon>
        <taxon>Bacillati</taxon>
        <taxon>Actinomycetota</taxon>
        <taxon>Actinomycetota incertae sedis</taxon>
        <taxon>Candidatus Hakubellales</taxon>
        <taxon>Candidatus Hakubellaceae</taxon>
        <taxon>Candidatus Hakubella</taxon>
    </lineage>
</organism>
<name>A0A6V8P0E3_9ACTN</name>
<dbReference type="InterPro" id="IPR000515">
    <property type="entry name" value="MetI-like"/>
</dbReference>
<dbReference type="PANTHER" id="PTHR43632">
    <property type="entry name" value="PERMEASE COMPONENT OF TUNGSTATE ABC TRANSPORTER"/>
    <property type="match status" value="1"/>
</dbReference>
<keyword evidence="3 5" id="KW-1133">Transmembrane helix</keyword>
<sequence length="88" mass="9374">MDLIWQGLLEAVHLLLSLDAEVFEIALLSLKVSGSAVLLSLLVGIPAGMFLALTRFPGRNFLVSLVNTGMGLPPVVVGLGVSLFLWRS</sequence>
<evidence type="ECO:0000313" key="8">
    <source>
        <dbReference type="Proteomes" id="UP000543224"/>
    </source>
</evidence>
<dbReference type="PANTHER" id="PTHR43632:SF1">
    <property type="entry name" value="PERMEASE COMPONENT OF TUNGSTATE ABC TRANSPORTER"/>
    <property type="match status" value="1"/>
</dbReference>
<dbReference type="SUPFAM" id="SSF161098">
    <property type="entry name" value="MetI-like"/>
    <property type="match status" value="1"/>
</dbReference>
<dbReference type="PROSITE" id="PS50928">
    <property type="entry name" value="ABC_TM1"/>
    <property type="match status" value="1"/>
</dbReference>
<dbReference type="EMBL" id="BLRX01000288">
    <property type="protein sequence ID" value="GFP25968.1"/>
    <property type="molecule type" value="Genomic_DNA"/>
</dbReference>
<dbReference type="InterPro" id="IPR049783">
    <property type="entry name" value="ABC_perm_TupB-like"/>
</dbReference>
<feature type="domain" description="ABC transmembrane type-1" evidence="6">
    <location>
        <begin position="26"/>
        <end position="88"/>
    </location>
</feature>
<comment type="caution">
    <text evidence="7">The sequence shown here is derived from an EMBL/GenBank/DDBJ whole genome shotgun (WGS) entry which is preliminary data.</text>
</comment>
<reference evidence="7 8" key="1">
    <citation type="journal article" date="2020" name="Front. Microbiol.">
        <title>Single-cell genomics of novel Actinobacteria with the Wood-Ljungdahl pathway discovered in a serpentinizing system.</title>
        <authorList>
            <person name="Merino N."/>
            <person name="Kawai M."/>
            <person name="Boyd E.S."/>
            <person name="Colman D.R."/>
            <person name="McGlynn S.E."/>
            <person name="Nealson K.H."/>
            <person name="Kurokawa K."/>
            <person name="Hongoh Y."/>
        </authorList>
    </citation>
    <scope>NUCLEOTIDE SEQUENCE [LARGE SCALE GENOMIC DNA]</scope>
    <source>
        <strain evidence="7 8">S25</strain>
    </source>
</reference>
<evidence type="ECO:0000259" key="6">
    <source>
        <dbReference type="PROSITE" id="PS50928"/>
    </source>
</evidence>
<dbReference type="GO" id="GO:0055085">
    <property type="term" value="P:transmembrane transport"/>
    <property type="evidence" value="ECO:0007669"/>
    <property type="project" value="InterPro"/>
</dbReference>
<dbReference type="GO" id="GO:0016020">
    <property type="term" value="C:membrane"/>
    <property type="evidence" value="ECO:0007669"/>
    <property type="project" value="UniProtKB-SubCell"/>
</dbReference>
<feature type="non-terminal residue" evidence="7">
    <location>
        <position position="88"/>
    </location>
</feature>
<evidence type="ECO:0000256" key="5">
    <source>
        <dbReference type="SAM" id="Phobius"/>
    </source>
</evidence>